<evidence type="ECO:0000256" key="1">
    <source>
        <dbReference type="SAM" id="Phobius"/>
    </source>
</evidence>
<sequence length="254" mass="29930">MKLLFSYKINILQCFNNLSPASCFYGKDQVELVHGEKRSIENLVIGDRVWSITPDGNSLIEDEIIMMMHNEPNISASFYTFKTIEGYEVSLTDRHNIPVFDSKENQIKIKRSSLVRQEDYLLMYNRKIKIENISINTRIGFYSPLTLTGYLLVNNISTSVFSDSYKTSSNTIQLGFLPIRLYYRLARMIYGKSYNPFGDIQYGLHPVAKFYKDYQKQLRFWFHTSKYILPTILIYFIMNFFEKTILPKLQKIFK</sequence>
<dbReference type="SUPFAM" id="SSF51294">
    <property type="entry name" value="Hedgehog/intein (Hint) domain"/>
    <property type="match status" value="1"/>
</dbReference>
<accession>A0A814W9K9</accession>
<dbReference type="InterPro" id="IPR003587">
    <property type="entry name" value="Hint_dom_N"/>
</dbReference>
<dbReference type="Proteomes" id="UP000663877">
    <property type="component" value="Unassembled WGS sequence"/>
</dbReference>
<dbReference type="InterPro" id="IPR036844">
    <property type="entry name" value="Hint_dom_sf"/>
</dbReference>
<name>A0A814W9K9_9BILA</name>
<feature type="transmembrane region" description="Helical" evidence="1">
    <location>
        <begin position="220"/>
        <end position="241"/>
    </location>
</feature>
<dbReference type="EMBL" id="CAJNOI010000235">
    <property type="protein sequence ID" value="CAF1201098.1"/>
    <property type="molecule type" value="Genomic_DNA"/>
</dbReference>
<evidence type="ECO:0000259" key="2">
    <source>
        <dbReference type="SMART" id="SM00306"/>
    </source>
</evidence>
<dbReference type="GO" id="GO:0016539">
    <property type="term" value="P:intein-mediated protein splicing"/>
    <property type="evidence" value="ECO:0007669"/>
    <property type="project" value="InterPro"/>
</dbReference>
<dbReference type="CDD" id="cd00081">
    <property type="entry name" value="Hint"/>
    <property type="match status" value="1"/>
</dbReference>
<keyword evidence="1" id="KW-0472">Membrane</keyword>
<proteinExistence type="predicted"/>
<keyword evidence="1" id="KW-1133">Transmembrane helix</keyword>
<dbReference type="PROSITE" id="PS50817">
    <property type="entry name" value="INTEIN_N_TER"/>
    <property type="match status" value="1"/>
</dbReference>
<comment type="caution">
    <text evidence="3">The sequence shown here is derived from an EMBL/GenBank/DDBJ whole genome shotgun (WGS) entry which is preliminary data.</text>
</comment>
<evidence type="ECO:0000313" key="4">
    <source>
        <dbReference type="Proteomes" id="UP000663877"/>
    </source>
</evidence>
<feature type="domain" description="Hint" evidence="2">
    <location>
        <begin position="21"/>
        <end position="125"/>
    </location>
</feature>
<dbReference type="InterPro" id="IPR050387">
    <property type="entry name" value="Hedgehog_Signaling"/>
</dbReference>
<dbReference type="InterPro" id="IPR006141">
    <property type="entry name" value="Intein_N"/>
</dbReference>
<dbReference type="PANTHER" id="PTHR11889:SF31">
    <property type="entry name" value="PROTEIN HEDGEHOG"/>
    <property type="match status" value="1"/>
</dbReference>
<gene>
    <name evidence="3" type="ORF">BJG266_LOCUS26909</name>
</gene>
<dbReference type="InterPro" id="IPR001767">
    <property type="entry name" value="Hedgehog_Hint"/>
</dbReference>
<evidence type="ECO:0000313" key="3">
    <source>
        <dbReference type="EMBL" id="CAF1201098.1"/>
    </source>
</evidence>
<dbReference type="AlphaFoldDB" id="A0A814W9K9"/>
<organism evidence="3 4">
    <name type="scientific">Adineta steineri</name>
    <dbReference type="NCBI Taxonomy" id="433720"/>
    <lineage>
        <taxon>Eukaryota</taxon>
        <taxon>Metazoa</taxon>
        <taxon>Spiralia</taxon>
        <taxon>Gnathifera</taxon>
        <taxon>Rotifera</taxon>
        <taxon>Eurotatoria</taxon>
        <taxon>Bdelloidea</taxon>
        <taxon>Adinetida</taxon>
        <taxon>Adinetidae</taxon>
        <taxon>Adineta</taxon>
    </lineage>
</organism>
<dbReference type="SMART" id="SM00306">
    <property type="entry name" value="HintN"/>
    <property type="match status" value="1"/>
</dbReference>
<reference evidence="3" key="1">
    <citation type="submission" date="2021-02" db="EMBL/GenBank/DDBJ databases">
        <authorList>
            <person name="Nowell W R."/>
        </authorList>
    </citation>
    <scope>NUCLEOTIDE SEQUENCE</scope>
</reference>
<dbReference type="GO" id="GO:0016540">
    <property type="term" value="P:protein autoprocessing"/>
    <property type="evidence" value="ECO:0007669"/>
    <property type="project" value="InterPro"/>
</dbReference>
<dbReference type="PANTHER" id="PTHR11889">
    <property type="entry name" value="HEDGEHOG"/>
    <property type="match status" value="1"/>
</dbReference>
<keyword evidence="1" id="KW-0812">Transmembrane</keyword>
<protein>
    <recommendedName>
        <fullName evidence="2">Hint domain-containing protein</fullName>
    </recommendedName>
</protein>
<dbReference type="Gene3D" id="2.170.16.10">
    <property type="entry name" value="Hedgehog/Intein (Hint) domain"/>
    <property type="match status" value="1"/>
</dbReference>
<dbReference type="Pfam" id="PF01079">
    <property type="entry name" value="Hint"/>
    <property type="match status" value="1"/>
</dbReference>